<dbReference type="EMBL" id="OU963871">
    <property type="protein sequence ID" value="CAH0382903.1"/>
    <property type="molecule type" value="Genomic_DNA"/>
</dbReference>
<dbReference type="PANTHER" id="PTHR33480:SF1">
    <property type="entry name" value="TYR RECOMBINASE DOMAIN-CONTAINING PROTEIN"/>
    <property type="match status" value="1"/>
</dbReference>
<accession>A0A9P0F096</accession>
<dbReference type="AlphaFoldDB" id="A0A9P0F096"/>
<feature type="region of interest" description="Disordered" evidence="1">
    <location>
        <begin position="545"/>
        <end position="630"/>
    </location>
</feature>
<feature type="compositionally biased region" description="Basic and acidic residues" evidence="1">
    <location>
        <begin position="577"/>
        <end position="590"/>
    </location>
</feature>
<gene>
    <name evidence="2" type="ORF">BEMITA_LOCUS2396</name>
</gene>
<evidence type="ECO:0000313" key="3">
    <source>
        <dbReference type="Proteomes" id="UP001152759"/>
    </source>
</evidence>
<name>A0A9P0F096_BEMTA</name>
<keyword evidence="3" id="KW-1185">Reference proteome</keyword>
<feature type="compositionally biased region" description="Basic and acidic residues" evidence="1">
    <location>
        <begin position="619"/>
        <end position="628"/>
    </location>
</feature>
<feature type="compositionally biased region" description="Basic residues" evidence="1">
    <location>
        <begin position="591"/>
        <end position="602"/>
    </location>
</feature>
<dbReference type="PANTHER" id="PTHR33480">
    <property type="entry name" value="SET DOMAIN-CONTAINING PROTEIN-RELATED"/>
    <property type="match status" value="1"/>
</dbReference>
<organism evidence="2 3">
    <name type="scientific">Bemisia tabaci</name>
    <name type="common">Sweetpotato whitefly</name>
    <name type="synonym">Aleurodes tabaci</name>
    <dbReference type="NCBI Taxonomy" id="7038"/>
    <lineage>
        <taxon>Eukaryota</taxon>
        <taxon>Metazoa</taxon>
        <taxon>Ecdysozoa</taxon>
        <taxon>Arthropoda</taxon>
        <taxon>Hexapoda</taxon>
        <taxon>Insecta</taxon>
        <taxon>Pterygota</taxon>
        <taxon>Neoptera</taxon>
        <taxon>Paraneoptera</taxon>
        <taxon>Hemiptera</taxon>
        <taxon>Sternorrhyncha</taxon>
        <taxon>Aleyrodoidea</taxon>
        <taxon>Aleyrodidae</taxon>
        <taxon>Aleyrodinae</taxon>
        <taxon>Bemisia</taxon>
    </lineage>
</organism>
<reference evidence="2" key="1">
    <citation type="submission" date="2021-12" db="EMBL/GenBank/DDBJ databases">
        <authorList>
            <person name="King R."/>
        </authorList>
    </citation>
    <scope>NUCLEOTIDE SEQUENCE</scope>
</reference>
<proteinExistence type="predicted"/>
<dbReference type="Proteomes" id="UP001152759">
    <property type="component" value="Chromosome 10"/>
</dbReference>
<sequence length="715" mass="82096">MDSRLYTYADYTPCPYCLGFILKKNLSQHTWNCVGVSAEMQKRKAEGHIEDIISKSEALLGNCSAISIDQEFYQNIMTRMKDDEITGIVKNDTLILHLGAFLYAKFNVTQKEYIRQSMRMLARFLLEIQSIDEKITSLPMCFDPGNFDHILQAVQHLCIAEKRNLERVNFQKAALLLKLGPLLKKTSTLHRGMCLRQLNSEDPKVREEAKQGNNNAKNFIELMELEWKTRLSSTALSNLKERKYNCGELLPLTEDLMKLRAFVDAELNRVLKELKESITIPQSRYFSELLLVSVILFNKKRTGEAAKMKPAHYEKRPNWHENSADELKAAMSPLERKLGENMAVLDIRGKHDRSVPVVLTKEMQEGIEFLLKHRTQIGINKNNPYIFAIAGFDEAHLRGHDCVRKICGKLPLVKPRLIQGTKLRKYIATVTQILNLSTNETDWLARHLGHDIAVHRDFYRLHDSAIEATKVSRILLAVDSGQVNKFAGKKLNEINLNDLPDLDSEQPAVSVDVFLNDDNEVCENEPVASEPETRNTLLANTQQNEELGNVNENGPYENVPPPDCETVKRVSKRKKDISKELPHSEKENPKKPKRKPPLRTRNQKIEDDSDSYEPSSDGDSEKEYEEIAKKRRPNVQKKLVTKGKQVHTPWSTDEQMAITTFFKNQIRNFKTIGLKDAEECINANQAALSRRTVLNVKHWYFNYLKKLKKMMGKDK</sequence>
<evidence type="ECO:0000313" key="2">
    <source>
        <dbReference type="EMBL" id="CAH0382903.1"/>
    </source>
</evidence>
<evidence type="ECO:0000256" key="1">
    <source>
        <dbReference type="SAM" id="MobiDB-lite"/>
    </source>
</evidence>
<protein>
    <submittedName>
        <fullName evidence="2">Uncharacterized protein</fullName>
    </submittedName>
</protein>
<feature type="compositionally biased region" description="Acidic residues" evidence="1">
    <location>
        <begin position="607"/>
        <end position="618"/>
    </location>
</feature>